<dbReference type="SUPFAM" id="SSF103473">
    <property type="entry name" value="MFS general substrate transporter"/>
    <property type="match status" value="1"/>
</dbReference>
<dbReference type="GO" id="GO:0005886">
    <property type="term" value="C:plasma membrane"/>
    <property type="evidence" value="ECO:0007669"/>
    <property type="project" value="UniProtKB-SubCell"/>
</dbReference>
<gene>
    <name evidence="7" type="ORF">SAMN05216389_101307</name>
</gene>
<protein>
    <submittedName>
        <fullName evidence="7">Transmembrane secretion effector</fullName>
    </submittedName>
</protein>
<feature type="transmembrane region" description="Helical" evidence="6">
    <location>
        <begin position="228"/>
        <end position="251"/>
    </location>
</feature>
<feature type="transmembrane region" description="Helical" evidence="6">
    <location>
        <begin position="307"/>
        <end position="327"/>
    </location>
</feature>
<feature type="transmembrane region" description="Helical" evidence="6">
    <location>
        <begin position="374"/>
        <end position="392"/>
    </location>
</feature>
<organism evidence="7 8">
    <name type="scientific">Oceanobacillus limi</name>
    <dbReference type="NCBI Taxonomy" id="930131"/>
    <lineage>
        <taxon>Bacteria</taxon>
        <taxon>Bacillati</taxon>
        <taxon>Bacillota</taxon>
        <taxon>Bacilli</taxon>
        <taxon>Bacillales</taxon>
        <taxon>Bacillaceae</taxon>
        <taxon>Oceanobacillus</taxon>
    </lineage>
</organism>
<feature type="transmembrane region" description="Helical" evidence="6">
    <location>
        <begin position="42"/>
        <end position="62"/>
    </location>
</feature>
<evidence type="ECO:0000256" key="4">
    <source>
        <dbReference type="ARBA" id="ARBA00022989"/>
    </source>
</evidence>
<feature type="transmembrane region" description="Helical" evidence="6">
    <location>
        <begin position="100"/>
        <end position="125"/>
    </location>
</feature>
<feature type="transmembrane region" description="Helical" evidence="6">
    <location>
        <begin position="74"/>
        <end position="94"/>
    </location>
</feature>
<evidence type="ECO:0000313" key="7">
    <source>
        <dbReference type="EMBL" id="SES66397.1"/>
    </source>
</evidence>
<dbReference type="Pfam" id="PF07690">
    <property type="entry name" value="MFS_1"/>
    <property type="match status" value="1"/>
</dbReference>
<feature type="transmembrane region" description="Helical" evidence="6">
    <location>
        <begin position="284"/>
        <end position="301"/>
    </location>
</feature>
<keyword evidence="4 6" id="KW-1133">Transmembrane helix</keyword>
<evidence type="ECO:0000256" key="2">
    <source>
        <dbReference type="ARBA" id="ARBA00022475"/>
    </source>
</evidence>
<evidence type="ECO:0000256" key="1">
    <source>
        <dbReference type="ARBA" id="ARBA00004651"/>
    </source>
</evidence>
<dbReference type="EMBL" id="FOHE01000001">
    <property type="protein sequence ID" value="SES66397.1"/>
    <property type="molecule type" value="Genomic_DNA"/>
</dbReference>
<keyword evidence="8" id="KW-1185">Reference proteome</keyword>
<evidence type="ECO:0000313" key="8">
    <source>
        <dbReference type="Proteomes" id="UP000198618"/>
    </source>
</evidence>
<evidence type="ECO:0000256" key="3">
    <source>
        <dbReference type="ARBA" id="ARBA00022692"/>
    </source>
</evidence>
<dbReference type="STRING" id="930131.SAMN05216389_101307"/>
<keyword evidence="2" id="KW-1003">Cell membrane</keyword>
<evidence type="ECO:0000256" key="5">
    <source>
        <dbReference type="ARBA" id="ARBA00023136"/>
    </source>
</evidence>
<sequence>MSLFKNKNFAVMWFGQLATIFGNRFSEIAIPLIVLQLTGSPWQSALVVVCSQVAPLILSLPVGTWIEGKPKKQVAMVAEIISFLTMSLLVMLVWADHLTIWILATSLFILGATGLFFKVSFSAMVPGVVGRNRLVHAHSYFEGADAISTFVGPVLAGVVLSSFGVAMVLTIDAMTYFISFLGILFLTFHEKKWSVKQEKMRQTYLSSIKNVRYLFTNPYQTFISVQHVILNFSTTAMTLTIIIYTSQVLYFNEWQTGMVLSSAGVGNLVGVFLLNKINHFSWKYLYAGLMVVSSGGIILILCSYELVLIMGGMFLFDGALSMAFVVNGSARQAVTPDAYLARIGGGGILLSGVVAMGGNLFAGGVSESINPNSSLIFCAGVLLLATFVSLVFKQGDKKLDKLVPIEFKE</sequence>
<comment type="subcellular location">
    <subcellularLocation>
        <location evidence="1">Cell membrane</location>
        <topology evidence="1">Multi-pass membrane protein</topology>
    </subcellularLocation>
</comment>
<dbReference type="Gene3D" id="1.20.1250.20">
    <property type="entry name" value="MFS general substrate transporter like domains"/>
    <property type="match status" value="1"/>
</dbReference>
<accession>A0A1H9YC22</accession>
<dbReference type="GO" id="GO:0022857">
    <property type="term" value="F:transmembrane transporter activity"/>
    <property type="evidence" value="ECO:0007669"/>
    <property type="project" value="InterPro"/>
</dbReference>
<name>A0A1H9YC22_9BACI</name>
<dbReference type="RefSeq" id="WP_170840631.1">
    <property type="nucleotide sequence ID" value="NZ_FOHE01000001.1"/>
</dbReference>
<dbReference type="CDD" id="cd06173">
    <property type="entry name" value="MFS_MefA_like"/>
    <property type="match status" value="1"/>
</dbReference>
<dbReference type="PANTHER" id="PTHR23513:SF6">
    <property type="entry name" value="MAJOR FACILITATOR SUPERFAMILY ASSOCIATED DOMAIN-CONTAINING PROTEIN"/>
    <property type="match status" value="1"/>
</dbReference>
<keyword evidence="3 6" id="KW-0812">Transmembrane</keyword>
<feature type="transmembrane region" description="Helical" evidence="6">
    <location>
        <begin position="173"/>
        <end position="189"/>
    </location>
</feature>
<dbReference type="PANTHER" id="PTHR23513">
    <property type="entry name" value="INTEGRAL MEMBRANE EFFLUX PROTEIN-RELATED"/>
    <property type="match status" value="1"/>
</dbReference>
<reference evidence="7 8" key="1">
    <citation type="submission" date="2016-10" db="EMBL/GenBank/DDBJ databases">
        <authorList>
            <person name="de Groot N.N."/>
        </authorList>
    </citation>
    <scope>NUCLEOTIDE SEQUENCE [LARGE SCALE GENOMIC DNA]</scope>
    <source>
        <strain evidence="7 8">IBRC-M 10780</strain>
    </source>
</reference>
<dbReference type="InterPro" id="IPR036259">
    <property type="entry name" value="MFS_trans_sf"/>
</dbReference>
<evidence type="ECO:0000256" key="6">
    <source>
        <dbReference type="SAM" id="Phobius"/>
    </source>
</evidence>
<feature type="transmembrane region" description="Helical" evidence="6">
    <location>
        <begin position="257"/>
        <end position="277"/>
    </location>
</feature>
<keyword evidence="5 6" id="KW-0472">Membrane</keyword>
<dbReference type="Proteomes" id="UP000198618">
    <property type="component" value="Unassembled WGS sequence"/>
</dbReference>
<proteinExistence type="predicted"/>
<feature type="transmembrane region" description="Helical" evidence="6">
    <location>
        <begin position="339"/>
        <end position="362"/>
    </location>
</feature>
<dbReference type="AlphaFoldDB" id="A0A1H9YC22"/>
<dbReference type="InterPro" id="IPR011701">
    <property type="entry name" value="MFS"/>
</dbReference>